<feature type="transmembrane region" description="Helical" evidence="19">
    <location>
        <begin position="205"/>
        <end position="226"/>
    </location>
</feature>
<evidence type="ECO:0000256" key="10">
    <source>
        <dbReference type="ARBA" id="ARBA00023054"/>
    </source>
</evidence>
<dbReference type="Gene3D" id="1.10.20.10">
    <property type="entry name" value="Histone, subunit A"/>
    <property type="match status" value="1"/>
</dbReference>
<evidence type="ECO:0000256" key="11">
    <source>
        <dbReference type="ARBA" id="ARBA00023125"/>
    </source>
</evidence>
<evidence type="ECO:0000256" key="5">
    <source>
        <dbReference type="ARBA" id="ARBA00022679"/>
    </source>
</evidence>
<evidence type="ECO:0000256" key="3">
    <source>
        <dbReference type="ARBA" id="ARBA00006293"/>
    </source>
</evidence>
<keyword evidence="9" id="KW-0007">Acetylation</keyword>
<dbReference type="Pfam" id="PF05216">
    <property type="entry name" value="UNC-50"/>
    <property type="match status" value="1"/>
</dbReference>
<keyword evidence="6 19" id="KW-0812">Transmembrane</keyword>
<evidence type="ECO:0000256" key="2">
    <source>
        <dbReference type="ARBA" id="ARBA00004141"/>
    </source>
</evidence>
<dbReference type="CDD" id="cd22924">
    <property type="entry name" value="HFD_CHRAC1-like"/>
    <property type="match status" value="1"/>
</dbReference>
<dbReference type="EMBL" id="QBLH01001040">
    <property type="protein sequence ID" value="TGZ53414.1"/>
    <property type="molecule type" value="Genomic_DNA"/>
</dbReference>
<keyword evidence="4" id="KW-0597">Phosphoprotein</keyword>
<feature type="compositionally biased region" description="Polar residues" evidence="18">
    <location>
        <begin position="7"/>
        <end position="17"/>
    </location>
</feature>
<comment type="subcellular location">
    <subcellularLocation>
        <location evidence="2">Membrane</location>
        <topology evidence="2">Multi-pass membrane protein</topology>
    </subcellularLocation>
    <subcellularLocation>
        <location evidence="1">Nucleus</location>
    </subcellularLocation>
</comment>
<feature type="region of interest" description="Disordered" evidence="18">
    <location>
        <begin position="372"/>
        <end position="449"/>
    </location>
</feature>
<feature type="transmembrane region" description="Helical" evidence="19">
    <location>
        <begin position="172"/>
        <end position="193"/>
    </location>
</feature>
<keyword evidence="7" id="KW-0548">Nucleotidyltransferase</keyword>
<comment type="similarity">
    <text evidence="3">Belongs to the unc-50 family.</text>
</comment>
<comment type="caution">
    <text evidence="21">The sequence shown here is derived from an EMBL/GenBank/DDBJ whole genome shotgun (WGS) entry which is preliminary data.</text>
</comment>
<feature type="transmembrane region" description="Helical" evidence="19">
    <location>
        <begin position="238"/>
        <end position="264"/>
    </location>
</feature>
<dbReference type="SUPFAM" id="SSF47113">
    <property type="entry name" value="Histone-fold"/>
    <property type="match status" value="1"/>
</dbReference>
<keyword evidence="5" id="KW-0808">Transferase</keyword>
<keyword evidence="11" id="KW-0238">DNA-binding</keyword>
<feature type="region of interest" description="Disordered" evidence="18">
    <location>
        <begin position="1"/>
        <end position="24"/>
    </location>
</feature>
<feature type="transmembrane region" description="Helical" evidence="19">
    <location>
        <begin position="99"/>
        <end position="121"/>
    </location>
</feature>
<dbReference type="PANTHER" id="PTHR12841">
    <property type="entry name" value="PROTEIN UNC-50 HOMOLOG"/>
    <property type="match status" value="1"/>
</dbReference>
<dbReference type="FunFam" id="1.10.20.10:FF:000048">
    <property type="entry name" value="Chromatin accessibility complex subunit 1"/>
    <property type="match status" value="1"/>
</dbReference>
<evidence type="ECO:0000256" key="18">
    <source>
        <dbReference type="SAM" id="MobiDB-lite"/>
    </source>
</evidence>
<evidence type="ECO:0000313" key="21">
    <source>
        <dbReference type="EMBL" id="TGZ53414.1"/>
    </source>
</evidence>
<comment type="subunit">
    <text evidence="15">Heterodimer with POLE3; binds to DNA. Component of the CHRAC ISWI chromatin remodeling complex at least composed of SMARCA5/SNF2H, BAZ1A/ACF1, CHRAC1 and POLE3; the complex preferentially binds DNA through the CHRAC1-POLE3 heterodimer and possesses ATP-dependent nucleosome-remodeling activity. Within the complex, the heterodimer with POLE3 interacts with SMARCA5/SNF2H; the interaction is direct and enhances nucleosome sliding activity by the SMARCA5/SNF2H and BAZ1A/ACF1 interaction. Within the complex, the heterodimer with POLE3 interacts with BAZ1A/ACF1; the interactions are direct.</text>
</comment>
<keyword evidence="12 19" id="KW-0472">Membrane</keyword>
<dbReference type="GO" id="GO:0003677">
    <property type="term" value="F:DNA binding"/>
    <property type="evidence" value="ECO:0007669"/>
    <property type="project" value="UniProtKB-KW"/>
</dbReference>
<dbReference type="GO" id="GO:0005634">
    <property type="term" value="C:nucleus"/>
    <property type="evidence" value="ECO:0007669"/>
    <property type="project" value="UniProtKB-SubCell"/>
</dbReference>
<evidence type="ECO:0000256" key="7">
    <source>
        <dbReference type="ARBA" id="ARBA00022695"/>
    </source>
</evidence>
<dbReference type="Pfam" id="PF00808">
    <property type="entry name" value="CBFD_NFYB_HMF"/>
    <property type="match status" value="1"/>
</dbReference>
<evidence type="ECO:0000256" key="17">
    <source>
        <dbReference type="ARBA" id="ARBA00083235"/>
    </source>
</evidence>
<dbReference type="STRING" id="300112.A0A4V3SBL8"/>
<evidence type="ECO:0000256" key="4">
    <source>
        <dbReference type="ARBA" id="ARBA00022553"/>
    </source>
</evidence>
<evidence type="ECO:0000256" key="9">
    <source>
        <dbReference type="ARBA" id="ARBA00022990"/>
    </source>
</evidence>
<evidence type="ECO:0000256" key="8">
    <source>
        <dbReference type="ARBA" id="ARBA00022989"/>
    </source>
</evidence>
<keyword evidence="22" id="KW-1185">Reference proteome</keyword>
<dbReference type="AlphaFoldDB" id="A0A4V3SBL8"/>
<evidence type="ECO:0000256" key="12">
    <source>
        <dbReference type="ARBA" id="ARBA00023136"/>
    </source>
</evidence>
<feature type="compositionally biased region" description="Basic and acidic residues" evidence="18">
    <location>
        <begin position="416"/>
        <end position="449"/>
    </location>
</feature>
<dbReference type="InterPro" id="IPR007881">
    <property type="entry name" value="UNC-50"/>
</dbReference>
<keyword evidence="10" id="KW-0175">Coiled coil</keyword>
<keyword evidence="13" id="KW-0539">Nucleus</keyword>
<feature type="compositionally biased region" description="Low complexity" evidence="18">
    <location>
        <begin position="377"/>
        <end position="386"/>
    </location>
</feature>
<reference evidence="21 22" key="1">
    <citation type="journal article" date="2019" name="Philos. Trans. R. Soc. Lond., B, Biol. Sci.">
        <title>Ant behaviour and brain gene expression of defending hosts depend on the ecological success of the intruding social parasite.</title>
        <authorList>
            <person name="Kaur R."/>
            <person name="Stoldt M."/>
            <person name="Jongepier E."/>
            <person name="Feldmeyer B."/>
            <person name="Menzel F."/>
            <person name="Bornberg-Bauer E."/>
            <person name="Foitzik S."/>
        </authorList>
    </citation>
    <scope>NUCLEOTIDE SEQUENCE [LARGE SCALE GENOMIC DNA]</scope>
    <source>
        <tissue evidence="21">Whole body</tissue>
    </source>
</reference>
<protein>
    <recommendedName>
        <fullName evidence="16">Chromatin accessibility complex protein 1</fullName>
    </recommendedName>
    <alternativeName>
        <fullName evidence="17">DNA polymerase epsilon subunit p15</fullName>
    </alternativeName>
</protein>
<evidence type="ECO:0000256" key="16">
    <source>
        <dbReference type="ARBA" id="ARBA00071805"/>
    </source>
</evidence>
<dbReference type="InterPro" id="IPR009072">
    <property type="entry name" value="Histone-fold"/>
</dbReference>
<evidence type="ECO:0000256" key="14">
    <source>
        <dbReference type="ARBA" id="ARBA00059032"/>
    </source>
</evidence>
<dbReference type="InterPro" id="IPR003958">
    <property type="entry name" value="CBFA_NFYB_domain"/>
</dbReference>
<dbReference type="GO" id="GO:0000139">
    <property type="term" value="C:Golgi membrane"/>
    <property type="evidence" value="ECO:0007669"/>
    <property type="project" value="TreeGrafter"/>
</dbReference>
<evidence type="ECO:0000256" key="15">
    <source>
        <dbReference type="ARBA" id="ARBA00062516"/>
    </source>
</evidence>
<gene>
    <name evidence="21" type="ORF">DBV15_01479</name>
</gene>
<evidence type="ECO:0000256" key="6">
    <source>
        <dbReference type="ARBA" id="ARBA00022692"/>
    </source>
</evidence>
<evidence type="ECO:0000256" key="19">
    <source>
        <dbReference type="SAM" id="Phobius"/>
    </source>
</evidence>
<comment type="function">
    <text evidence="14">Forms a complex with DNA polymerase epsilon subunit POLE3 and binds naked DNA, which is then incorporated into chromatin, aided by the nucleosome remodeling activity of ISWI/SNF2H and ACF1. Does not enhance nucleosome sliding activity of the ACF-5 ISWI chromatin remodeling complex.</text>
</comment>
<dbReference type="GO" id="GO:0016779">
    <property type="term" value="F:nucleotidyltransferase activity"/>
    <property type="evidence" value="ECO:0007669"/>
    <property type="project" value="UniProtKB-KW"/>
</dbReference>
<proteinExistence type="inferred from homology"/>
<evidence type="ECO:0000256" key="13">
    <source>
        <dbReference type="ARBA" id="ARBA00023242"/>
    </source>
</evidence>
<dbReference type="GO" id="GO:0046982">
    <property type="term" value="F:protein heterodimerization activity"/>
    <property type="evidence" value="ECO:0007669"/>
    <property type="project" value="InterPro"/>
</dbReference>
<evidence type="ECO:0000313" key="22">
    <source>
        <dbReference type="Proteomes" id="UP000310200"/>
    </source>
</evidence>
<name>A0A4V3SBL8_9HYME</name>
<accession>A0A4V3SBL8</accession>
<feature type="domain" description="Transcription factor CBF/NF-Y/archaeal histone" evidence="20">
    <location>
        <begin position="284"/>
        <end position="332"/>
    </location>
</feature>
<keyword evidence="8 19" id="KW-1133">Transmembrane helix</keyword>
<dbReference type="Proteomes" id="UP000310200">
    <property type="component" value="Unassembled WGS sequence"/>
</dbReference>
<feature type="transmembrane region" description="Helical" evidence="19">
    <location>
        <begin position="128"/>
        <end position="152"/>
    </location>
</feature>
<dbReference type="PANTHER" id="PTHR12841:SF6">
    <property type="entry name" value="PROTEIN UNC-50 HOMOLOG"/>
    <property type="match status" value="1"/>
</dbReference>
<sequence>MYRSRMKYSTSPPTSRCHSPVPTEFSSSLPMPIVYRHNCMGAATKCYKYLRKLLKFEQMDFEFAVWQMIFLFVAPQKVYRNFQNRKQTKSQFARDDPAFLVLVTCCLCISTVGFAIVLSLRFFQFVKLLFYMVFIDYITTGLLIATVFWFMSNRYLRIDRTQDVEWGYAFDIHLNAMFPPLIILHILQLFLYNALINNDTFSARFVGNTFWFIAISYYIYITFLGYANVEILHKTHLILSSLPIILLIYITTLCAGINVSYLVMEFYLRAMSTQPPAVKMKELRLPISRVKTIMKSSPSVDTVGQDGLYLVTKATELFIHYLTEEAHMQSNKGSSLDYKHLAEVVQTNDTLEFLREIMPRKITVRQFKEMMEAKEASNSSSSSESSSDSDSDSDSDTDSCSDSDETKGDNGNSSGSERESETKENGACHSDSDKSESSVKSDSEENNKR</sequence>
<evidence type="ECO:0000259" key="20">
    <source>
        <dbReference type="Pfam" id="PF00808"/>
    </source>
</evidence>
<evidence type="ECO:0000256" key="1">
    <source>
        <dbReference type="ARBA" id="ARBA00004123"/>
    </source>
</evidence>
<feature type="compositionally biased region" description="Acidic residues" evidence="18">
    <location>
        <begin position="387"/>
        <end position="403"/>
    </location>
</feature>
<organism evidence="21 22">
    <name type="scientific">Temnothorax longispinosus</name>
    <dbReference type="NCBI Taxonomy" id="300112"/>
    <lineage>
        <taxon>Eukaryota</taxon>
        <taxon>Metazoa</taxon>
        <taxon>Ecdysozoa</taxon>
        <taxon>Arthropoda</taxon>
        <taxon>Hexapoda</taxon>
        <taxon>Insecta</taxon>
        <taxon>Pterygota</taxon>
        <taxon>Neoptera</taxon>
        <taxon>Endopterygota</taxon>
        <taxon>Hymenoptera</taxon>
        <taxon>Apocrita</taxon>
        <taxon>Aculeata</taxon>
        <taxon>Formicoidea</taxon>
        <taxon>Formicidae</taxon>
        <taxon>Myrmicinae</taxon>
        <taxon>Temnothorax</taxon>
    </lineage>
</organism>